<organism evidence="2 3">
    <name type="scientific">Actinoplanes sandaracinus</name>
    <dbReference type="NCBI Taxonomy" id="3045177"/>
    <lineage>
        <taxon>Bacteria</taxon>
        <taxon>Bacillati</taxon>
        <taxon>Actinomycetota</taxon>
        <taxon>Actinomycetes</taxon>
        <taxon>Micromonosporales</taxon>
        <taxon>Micromonosporaceae</taxon>
        <taxon>Actinoplanes</taxon>
    </lineage>
</organism>
<reference evidence="2 3" key="1">
    <citation type="submission" date="2023-05" db="EMBL/GenBank/DDBJ databases">
        <title>Actinoplanes sp. NEAU-A12 genome sequencing.</title>
        <authorList>
            <person name="Wang Z.-S."/>
        </authorList>
    </citation>
    <scope>NUCLEOTIDE SEQUENCE [LARGE SCALE GENOMIC DNA]</scope>
    <source>
        <strain evidence="2 3">NEAU-A12</strain>
    </source>
</reference>
<protein>
    <submittedName>
        <fullName evidence="2">Alpha/beta fold hydrolase</fullName>
    </submittedName>
</protein>
<accession>A0ABT6WE71</accession>
<gene>
    <name evidence="2" type="ORF">QLQ12_05125</name>
</gene>
<dbReference type="SUPFAM" id="SSF53474">
    <property type="entry name" value="alpha/beta-Hydrolases"/>
    <property type="match status" value="1"/>
</dbReference>
<feature type="domain" description="AB hydrolase-1" evidence="1">
    <location>
        <begin position="41"/>
        <end position="241"/>
    </location>
</feature>
<dbReference type="Pfam" id="PF12697">
    <property type="entry name" value="Abhydrolase_6"/>
    <property type="match status" value="1"/>
</dbReference>
<sequence length="260" mass="27610">MSDLLRFEDWSDPVPPAEREVISRLPGGDRLSEGDRERPPLLFVSGHGAWVFAEHWLGHAAGRGFPAYAVTPRPGGDPRAQVHDVVQVAASLPRQAVLVGHGAGGRVVARALGRYPARAAVLVAPALDGWAALGAALRSNPAGTVPALLGGRPRFSARQLFGPEFPAEQAAAHVERIGVRPRAELFGRTSLPEPAGGPPTLVVGTPDDRVVSRPALDRAAARYGGAPLLFPGMGHLLMLETDWAEPIDAILDWLDKELPH</sequence>
<dbReference type="GO" id="GO:0016787">
    <property type="term" value="F:hydrolase activity"/>
    <property type="evidence" value="ECO:0007669"/>
    <property type="project" value="UniProtKB-KW"/>
</dbReference>
<keyword evidence="2" id="KW-0378">Hydrolase</keyword>
<evidence type="ECO:0000313" key="2">
    <source>
        <dbReference type="EMBL" id="MDI6097982.1"/>
    </source>
</evidence>
<dbReference type="RefSeq" id="WP_282757445.1">
    <property type="nucleotide sequence ID" value="NZ_JASCTH010000003.1"/>
</dbReference>
<dbReference type="InterPro" id="IPR029058">
    <property type="entry name" value="AB_hydrolase_fold"/>
</dbReference>
<dbReference type="Proteomes" id="UP001241758">
    <property type="component" value="Unassembled WGS sequence"/>
</dbReference>
<dbReference type="Gene3D" id="3.40.50.1820">
    <property type="entry name" value="alpha/beta hydrolase"/>
    <property type="match status" value="1"/>
</dbReference>
<comment type="caution">
    <text evidence="2">The sequence shown here is derived from an EMBL/GenBank/DDBJ whole genome shotgun (WGS) entry which is preliminary data.</text>
</comment>
<evidence type="ECO:0000259" key="1">
    <source>
        <dbReference type="Pfam" id="PF12697"/>
    </source>
</evidence>
<dbReference type="InterPro" id="IPR000073">
    <property type="entry name" value="AB_hydrolase_1"/>
</dbReference>
<proteinExistence type="predicted"/>
<name>A0ABT6WE71_9ACTN</name>
<evidence type="ECO:0000313" key="3">
    <source>
        <dbReference type="Proteomes" id="UP001241758"/>
    </source>
</evidence>
<keyword evidence="3" id="KW-1185">Reference proteome</keyword>
<dbReference type="EMBL" id="JASCTH010000003">
    <property type="protein sequence ID" value="MDI6097982.1"/>
    <property type="molecule type" value="Genomic_DNA"/>
</dbReference>